<evidence type="ECO:0000313" key="2">
    <source>
        <dbReference type="Proteomes" id="UP000287651"/>
    </source>
</evidence>
<evidence type="ECO:0000313" key="1">
    <source>
        <dbReference type="EMBL" id="RRT67272.1"/>
    </source>
</evidence>
<dbReference type="Proteomes" id="UP000287651">
    <property type="component" value="Unassembled WGS sequence"/>
</dbReference>
<sequence>MEAAAGTPPALQGQHPPQLAEAVAPPKVERLNQGVQQQLNLESVKTRALGLYKAISRILEDFDAFARANSTPKWHVFFSLPFADIFPFSFLRVKDLFLGQDALGQFSMVSMELFNIVEDIKNVSKAFVIHPRNVNAENATSKTKSLSTLAI</sequence>
<dbReference type="InterPro" id="IPR038795">
    <property type="entry name" value="MED8_plant"/>
</dbReference>
<reference evidence="1 2" key="1">
    <citation type="journal article" date="2014" name="Agronomy (Basel)">
        <title>A Draft Genome Sequence for Ensete ventricosum, the Drought-Tolerant Tree Against Hunger.</title>
        <authorList>
            <person name="Harrison J."/>
            <person name="Moore K.A."/>
            <person name="Paszkiewicz K."/>
            <person name="Jones T."/>
            <person name="Grant M."/>
            <person name="Ambacheew D."/>
            <person name="Muzemil S."/>
            <person name="Studholme D.J."/>
        </authorList>
    </citation>
    <scope>NUCLEOTIDE SEQUENCE [LARGE SCALE GENOMIC DNA]</scope>
</reference>
<dbReference type="PANTHER" id="PTHR35552:SF1">
    <property type="entry name" value="MEDIATOR OF RNA POLYMERASE II TRANSCRIPTION SUBUNIT 8"/>
    <property type="match status" value="1"/>
</dbReference>
<name>A0A426ZTA4_ENSVE</name>
<dbReference type="PANTHER" id="PTHR35552">
    <property type="entry name" value="MEDIATOR OF RNA POLYMERASE II TRANSCRIPTION SUBUNIT 8"/>
    <property type="match status" value="1"/>
</dbReference>
<gene>
    <name evidence="1" type="ORF">B296_00039415</name>
</gene>
<organism evidence="1 2">
    <name type="scientific">Ensete ventricosum</name>
    <name type="common">Abyssinian banana</name>
    <name type="synonym">Musa ensete</name>
    <dbReference type="NCBI Taxonomy" id="4639"/>
    <lineage>
        <taxon>Eukaryota</taxon>
        <taxon>Viridiplantae</taxon>
        <taxon>Streptophyta</taxon>
        <taxon>Embryophyta</taxon>
        <taxon>Tracheophyta</taxon>
        <taxon>Spermatophyta</taxon>
        <taxon>Magnoliopsida</taxon>
        <taxon>Liliopsida</taxon>
        <taxon>Zingiberales</taxon>
        <taxon>Musaceae</taxon>
        <taxon>Ensete</taxon>
    </lineage>
</organism>
<protein>
    <submittedName>
        <fullName evidence="1">Uncharacterized protein</fullName>
    </submittedName>
</protein>
<proteinExistence type="predicted"/>
<comment type="caution">
    <text evidence="1">The sequence shown here is derived from an EMBL/GenBank/DDBJ whole genome shotgun (WGS) entry which is preliminary data.</text>
</comment>
<accession>A0A426ZTA4</accession>
<dbReference type="AlphaFoldDB" id="A0A426ZTA4"/>
<dbReference type="GO" id="GO:0016592">
    <property type="term" value="C:mediator complex"/>
    <property type="evidence" value="ECO:0007669"/>
    <property type="project" value="InterPro"/>
</dbReference>
<dbReference type="EMBL" id="AMZH03005097">
    <property type="protein sequence ID" value="RRT67272.1"/>
    <property type="molecule type" value="Genomic_DNA"/>
</dbReference>